<reference evidence="8" key="1">
    <citation type="submission" date="2023-03" db="EMBL/GenBank/DDBJ databases">
        <authorList>
            <person name="Steffen K."/>
            <person name="Cardenas P."/>
        </authorList>
    </citation>
    <scope>NUCLEOTIDE SEQUENCE</scope>
</reference>
<dbReference type="SUPFAM" id="SSF56042">
    <property type="entry name" value="PurM C-terminal domain-like"/>
    <property type="match status" value="1"/>
</dbReference>
<dbReference type="Gene3D" id="3.90.650.10">
    <property type="entry name" value="PurM-like C-terminal domain"/>
    <property type="match status" value="1"/>
</dbReference>
<dbReference type="NCBIfam" id="TIGR00878">
    <property type="entry name" value="purM"/>
    <property type="match status" value="1"/>
</dbReference>
<sequence length="343" mass="36146">MKNVSANAYAASGVDLNAAARAKLRIGEIAKSTYGRGVASAPGGFGGVFDVDPNSDYLTVSSTDSVGTKLRIAQAMGRHDTVGVDIVNHCVNDILPAGAEPMYFLDYIGLSGYDDELIAELLTGVAAACVENGCALIGGETASLPGIYHGDDYDLVGFIVGRVKREDLLRPESTAAGDALLALPSSGLHTNGYSLVRSIFDTDNDPSALRDILPRGRETLGEALLQPHKSYLQQLQPVLGKVKSLGHITGGSFAKNVPRALAPNVGAALDASTWSPPPVFAYIQEHGSIEDEEMFNVFNMGVGMIVCVAASDVEFLLTKLGDAWVIGEATGYDGTGQRVEWRV</sequence>
<dbReference type="InterPro" id="IPR004733">
    <property type="entry name" value="PurM_cligase"/>
</dbReference>
<dbReference type="EC" id="6.3.3.1" evidence="2"/>
<feature type="domain" description="PurM-like N-terminal" evidence="6">
    <location>
        <begin position="51"/>
        <end position="163"/>
    </location>
</feature>
<keyword evidence="4" id="KW-0547">Nucleotide-binding</keyword>
<dbReference type="GO" id="GO:0006189">
    <property type="term" value="P:'de novo' IMP biosynthetic process"/>
    <property type="evidence" value="ECO:0007669"/>
    <property type="project" value="InterPro"/>
</dbReference>
<proteinExistence type="inferred from homology"/>
<dbReference type="GO" id="GO:0004637">
    <property type="term" value="F:phosphoribosylamine-glycine ligase activity"/>
    <property type="evidence" value="ECO:0007669"/>
    <property type="project" value="TreeGrafter"/>
</dbReference>
<evidence type="ECO:0000313" key="8">
    <source>
        <dbReference type="EMBL" id="CAI7998830.1"/>
    </source>
</evidence>
<dbReference type="HAMAP" id="MF_00741">
    <property type="entry name" value="AIRS"/>
    <property type="match status" value="1"/>
</dbReference>
<dbReference type="SUPFAM" id="SSF55326">
    <property type="entry name" value="PurM N-terminal domain-like"/>
    <property type="match status" value="1"/>
</dbReference>
<name>A0AA35R016_GEOBA</name>
<dbReference type="AlphaFoldDB" id="A0AA35R016"/>
<evidence type="ECO:0000256" key="3">
    <source>
        <dbReference type="ARBA" id="ARBA00022598"/>
    </source>
</evidence>
<feature type="domain" description="PurM-like C-terminal" evidence="7">
    <location>
        <begin position="176"/>
        <end position="333"/>
    </location>
</feature>
<dbReference type="CDD" id="cd02196">
    <property type="entry name" value="PurM"/>
    <property type="match status" value="1"/>
</dbReference>
<dbReference type="Proteomes" id="UP001174909">
    <property type="component" value="Unassembled WGS sequence"/>
</dbReference>
<evidence type="ECO:0000256" key="2">
    <source>
        <dbReference type="ARBA" id="ARBA00013047"/>
    </source>
</evidence>
<dbReference type="GO" id="GO:0005524">
    <property type="term" value="F:ATP binding"/>
    <property type="evidence" value="ECO:0007669"/>
    <property type="project" value="UniProtKB-KW"/>
</dbReference>
<dbReference type="EMBL" id="CASHTH010000353">
    <property type="protein sequence ID" value="CAI7998830.1"/>
    <property type="molecule type" value="Genomic_DNA"/>
</dbReference>
<gene>
    <name evidence="8" type="ORF">GBAR_LOCUS2539</name>
</gene>
<dbReference type="PANTHER" id="PTHR10520">
    <property type="entry name" value="TRIFUNCTIONAL PURINE BIOSYNTHETIC PROTEIN ADENOSINE-3-RELATED"/>
    <property type="match status" value="1"/>
</dbReference>
<keyword evidence="9" id="KW-1185">Reference proteome</keyword>
<evidence type="ECO:0000259" key="7">
    <source>
        <dbReference type="Pfam" id="PF02769"/>
    </source>
</evidence>
<dbReference type="InterPro" id="IPR010918">
    <property type="entry name" value="PurM-like_C_dom"/>
</dbReference>
<comment type="caution">
    <text evidence="8">The sequence shown here is derived from an EMBL/GenBank/DDBJ whole genome shotgun (WGS) entry which is preliminary data.</text>
</comment>
<comment type="pathway">
    <text evidence="1">Purine metabolism; IMP biosynthesis via de novo pathway; 5-amino-1-(5-phospho-D-ribosyl)imidazole from N(2)-formyl-N(1)-(5-phospho-D-ribosyl)glycinamide: step 2/2.</text>
</comment>
<dbReference type="Pfam" id="PF00586">
    <property type="entry name" value="AIRS"/>
    <property type="match status" value="1"/>
</dbReference>
<dbReference type="GO" id="GO:0005829">
    <property type="term" value="C:cytosol"/>
    <property type="evidence" value="ECO:0007669"/>
    <property type="project" value="TreeGrafter"/>
</dbReference>
<dbReference type="Pfam" id="PF02769">
    <property type="entry name" value="AIRS_C"/>
    <property type="match status" value="1"/>
</dbReference>
<protein>
    <recommendedName>
        <fullName evidence="2">phosphoribosylformylglycinamidine cyclo-ligase</fullName>
        <ecNumber evidence="2">6.3.3.1</ecNumber>
    </recommendedName>
</protein>
<dbReference type="GO" id="GO:0004641">
    <property type="term" value="F:phosphoribosylformylglycinamidine cyclo-ligase activity"/>
    <property type="evidence" value="ECO:0007669"/>
    <property type="project" value="UniProtKB-EC"/>
</dbReference>
<dbReference type="Gene3D" id="3.30.1330.10">
    <property type="entry name" value="PurM-like, N-terminal domain"/>
    <property type="match status" value="1"/>
</dbReference>
<keyword evidence="5" id="KW-0067">ATP-binding</keyword>
<dbReference type="PANTHER" id="PTHR10520:SF12">
    <property type="entry name" value="TRIFUNCTIONAL PURINE BIOSYNTHETIC PROTEIN ADENOSINE-3"/>
    <property type="match status" value="1"/>
</dbReference>
<dbReference type="InterPro" id="IPR016188">
    <property type="entry name" value="PurM-like_N"/>
</dbReference>
<dbReference type="InterPro" id="IPR036676">
    <property type="entry name" value="PurM-like_C_sf"/>
</dbReference>
<evidence type="ECO:0000313" key="9">
    <source>
        <dbReference type="Proteomes" id="UP001174909"/>
    </source>
</evidence>
<evidence type="ECO:0000259" key="6">
    <source>
        <dbReference type="Pfam" id="PF00586"/>
    </source>
</evidence>
<organism evidence="8 9">
    <name type="scientific">Geodia barretti</name>
    <name type="common">Barrett's horny sponge</name>
    <dbReference type="NCBI Taxonomy" id="519541"/>
    <lineage>
        <taxon>Eukaryota</taxon>
        <taxon>Metazoa</taxon>
        <taxon>Porifera</taxon>
        <taxon>Demospongiae</taxon>
        <taxon>Heteroscleromorpha</taxon>
        <taxon>Tetractinellida</taxon>
        <taxon>Astrophorina</taxon>
        <taxon>Geodiidae</taxon>
        <taxon>Geodia</taxon>
    </lineage>
</organism>
<evidence type="ECO:0000256" key="5">
    <source>
        <dbReference type="ARBA" id="ARBA00022840"/>
    </source>
</evidence>
<evidence type="ECO:0000256" key="1">
    <source>
        <dbReference type="ARBA" id="ARBA00004686"/>
    </source>
</evidence>
<accession>A0AA35R016</accession>
<dbReference type="InterPro" id="IPR036921">
    <property type="entry name" value="PurM-like_N_sf"/>
</dbReference>
<dbReference type="GO" id="GO:0046084">
    <property type="term" value="P:adenine biosynthetic process"/>
    <property type="evidence" value="ECO:0007669"/>
    <property type="project" value="TreeGrafter"/>
</dbReference>
<evidence type="ECO:0000256" key="4">
    <source>
        <dbReference type="ARBA" id="ARBA00022741"/>
    </source>
</evidence>
<keyword evidence="3" id="KW-0436">Ligase</keyword>